<dbReference type="Proteomes" id="UP001143480">
    <property type="component" value="Unassembled WGS sequence"/>
</dbReference>
<reference evidence="1" key="2">
    <citation type="submission" date="2023-01" db="EMBL/GenBank/DDBJ databases">
        <authorList>
            <person name="Sun Q."/>
            <person name="Evtushenko L."/>
        </authorList>
    </citation>
    <scope>NUCLEOTIDE SEQUENCE</scope>
    <source>
        <strain evidence="1">VKM Ac-1321</strain>
    </source>
</reference>
<evidence type="ECO:0000313" key="1">
    <source>
        <dbReference type="EMBL" id="GLL08342.1"/>
    </source>
</evidence>
<evidence type="ECO:0000313" key="2">
    <source>
        <dbReference type="Proteomes" id="UP001143480"/>
    </source>
</evidence>
<protein>
    <submittedName>
        <fullName evidence="1">Uncharacterized protein</fullName>
    </submittedName>
</protein>
<name>A0A9W6KUK4_9ACTN</name>
<proteinExistence type="predicted"/>
<accession>A0A9W6KUK4</accession>
<dbReference type="AlphaFoldDB" id="A0A9W6KUK4"/>
<comment type="caution">
    <text evidence="1">The sequence shown here is derived from an EMBL/GenBank/DDBJ whole genome shotgun (WGS) entry which is preliminary data.</text>
</comment>
<reference evidence="1" key="1">
    <citation type="journal article" date="2014" name="Int. J. Syst. Evol. Microbiol.">
        <title>Complete genome sequence of Corynebacterium casei LMG S-19264T (=DSM 44701T), isolated from a smear-ripened cheese.</title>
        <authorList>
            <consortium name="US DOE Joint Genome Institute (JGI-PGF)"/>
            <person name="Walter F."/>
            <person name="Albersmeier A."/>
            <person name="Kalinowski J."/>
            <person name="Ruckert C."/>
        </authorList>
    </citation>
    <scope>NUCLEOTIDE SEQUENCE</scope>
    <source>
        <strain evidence="1">VKM Ac-1321</strain>
    </source>
</reference>
<organism evidence="1 2">
    <name type="scientific">Dactylosporangium matsuzakiense</name>
    <dbReference type="NCBI Taxonomy" id="53360"/>
    <lineage>
        <taxon>Bacteria</taxon>
        <taxon>Bacillati</taxon>
        <taxon>Actinomycetota</taxon>
        <taxon>Actinomycetes</taxon>
        <taxon>Micromonosporales</taxon>
        <taxon>Micromonosporaceae</taxon>
        <taxon>Dactylosporangium</taxon>
    </lineage>
</organism>
<sequence length="303" mass="32659">MSSPTRPDRSQDVARKYHLRMVFHGKVSDLPGHLDRLRDEDAFDQALRGLRDALFVQGTVAPAAESVAPQLVAAAVELPGERRDRVIELLWEMLTGGGYLGAAAQDSPLRPAAAAQREHWRALAEAGNPWAARLLSTVGGDTLASAQRTTGLVQAELTLGLSIRPPTEAAMDWLHGQLEATDRRQRFCAALALARLGDPAGATILTDVPKECKASFWIGYDPSGEARAALGRLGTVPTPEEFAKIPAVSAIGLAAALLDAHGPTPEVLRAFAAHERIWGYLNFTELLQRYGQPTHRTPPPAPR</sequence>
<dbReference type="EMBL" id="BSFP01000139">
    <property type="protein sequence ID" value="GLL08342.1"/>
    <property type="molecule type" value="Genomic_DNA"/>
</dbReference>
<gene>
    <name evidence="1" type="ORF">GCM10017581_101030</name>
</gene>
<keyword evidence="2" id="KW-1185">Reference proteome</keyword>